<protein>
    <submittedName>
        <fullName evidence="2">Uncharacterized protein</fullName>
    </submittedName>
</protein>
<gene>
    <name evidence="2" type="ORF">MGAL_10B083486</name>
</gene>
<keyword evidence="3" id="KW-1185">Reference proteome</keyword>
<dbReference type="EMBL" id="UYJE01009415">
    <property type="protein sequence ID" value="VDI73342.1"/>
    <property type="molecule type" value="Genomic_DNA"/>
</dbReference>
<accession>A0A8B6H4S9</accession>
<sequence length="2062" mass="239424">MSFDFQKRALSLYMSRKFQENILDHYQSAWDVNNESAITSCEQKLIKLDKKTLVGYLQQFVINQSQSWELESFIKQTFVKQTGNKYASCVLHLTHAFCIPGQEEKIKVVQVELNKVLQYCTEEERYDIFERYISQQLKAKPNLIEIDLLTGQIDPHHEFLLKLCYWDIVCSKRNNECCQKFLQQNVVYLVSNIERSFQVKNLEKDKIKIISCTMLLCLLNWNICKIQTPGTHQNLEAPASSSDAMVADTSTNNYSCTAHKVSNILHTVWSTLSKDDIYTVFNNYSNKMSAMKSDITEGDFCTDKIEPYFEFILKLCYLDYLCIKNDYKRCYEFLRRNADLFVSQIEEVVHGDKTKTKHKSCKVLLCLLNWNICDQISTLTQSKIHNSKILAPPSFQSEEEGTTKNPCTVYKVRCVLKNLLSTLTKDDIAQVFNGYIEQMYAMKSEITPDGLCIGEAELHHEFKLKLFYWRTICRKNDYEAYKKFIQLYPEFLVLYIGEVVQQNETKSKISSCKTLLCILNWNICHQKKVKISTKYQCTTYKVRILLQKLLSTLSEDEIISAFNDYIEQMNTMKSEIIEDDFCTGKIDPYHEFMMKLCYCEKLCDTIDDFEPYKEFLRKNFDLFVPQIQKVVHGDNTEIKHKSCKILLCLLNWNICYQKTPFIRLKIQNSEIQQSCTMYHVRCVLENLLSTLTDDGICAVINGYIDQMYEMKSEITPDGLCIGVAELHHEFKLKLCYWRTICRGNNKEAYKKFIQLYPEFLVSHIKKEVVQIKLETKTKLFFCKTLLCILNWTICNLKTVPILVQNTEMQASKANVEDLSTNKVCNSQKIWSLLKTILSTLSENEIFTAFNNYLDQMYAMQSEIKEDDFCTGKMEPFREFQLKLCYCEKLCNKNDDEAYKEFLRRNADMLVSQIERLSLGRNLTKTKLFACKTLLCLLKWNICDQKTNLITMKIKDCKIKGTSSFTLEEEKSTKCSTTVHKLMSVLHILFSNLSENEIFTAFNDNFDQILTMNSEIIEDDFCTDKIEPIHKFQLWLCCSGKLCHKEDEETYRNFLRRNADFLVLQLIKVVDSNETKSKLISCKVLMCLLKWDICSQEIAYTSLKFILSRMLTKEADYKKFMNENAVFFVSMVDTVMTRHNIPVLIELCDVLFCITYNECHFHDVTGAVNKLIRFYATQVGLNKKILEWILELGYRYLKNLNDYQKQDSAGKIKTDFMKFCNLLEDLFSDSMPERKTLNLVINAFRNNYDCANQVCNHENVKYCPKQEQNVIRLKKLWIDKFTGKVKAIQISNNIRNKGEEVSVHNLKDLIPMKVLHSTRNKINFIDEWEADLKEDQLDAKKIEAQLITISMAEEMVKKWKLSEMLVLLMMLLMMGTSTGHHKSAKLKKYLTLKYEYHKASLYLLWCSGDIEVHPGPSQNKKLLDHASTIERRWIPNVSQKLNKKLKQSGKLTKCKSTQMRNNDDENREHFKTLLKVGKEENLHVQKLYQAEINAWDTKKYQVLNKLFLFRDEIEIIIASIKDFLTCEGTTEAITYINVNLITELKTNEIVRVLEEYVGPEDKSQNMVKIIRKIAVISNKCARGLDPAAKWDGIWDQPLDKWPSDILLFDPNNRGKYKKKYPGRTLVSDKVLVDTFLTLPQISFPQKYTGIVNAYKLMRKNANKQHKENLCSIFKRTTGFINIDYALKNLYKNGIFTKEVHDILHKWWNIQTVETNDDEILIQVNNGEIEKEKRPHILINISTKSITLTVEQSDANSSQVSYDFPFKDELVPIKTIPTTVHQTTIQKPSSDSYQMVTAKKYTVSSKQDACPVDNQTYSIIIPPLDLNPNSQAILESDIKHQQNISTEETALCSTIDFDQLTSSTKQISQLNQTIATPNQSTTNSDDTSSATKNSQSLDFHTHVSPTSDIGSSDSISSVNSESRNDDGDQNNISNGGQVLLTDSDYSSNSSNNCVSKTNKQKRKFTEEDRNGMKKRKIPSQEDKKPIETNHRQMDCLMDNTAAFNKNREILPDWLLDIDLDSYDIENQTFKVDQNALDNEDTELVKFLQDMINCESEKNVTNEII</sequence>
<comment type="caution">
    <text evidence="2">The sequence shown here is derived from an EMBL/GenBank/DDBJ whole genome shotgun (WGS) entry which is preliminary data.</text>
</comment>
<proteinExistence type="predicted"/>
<feature type="region of interest" description="Disordered" evidence="1">
    <location>
        <begin position="1870"/>
        <end position="1982"/>
    </location>
</feature>
<evidence type="ECO:0000313" key="3">
    <source>
        <dbReference type="Proteomes" id="UP000596742"/>
    </source>
</evidence>
<reference evidence="2" key="1">
    <citation type="submission" date="2018-11" db="EMBL/GenBank/DDBJ databases">
        <authorList>
            <person name="Alioto T."/>
            <person name="Alioto T."/>
        </authorList>
    </citation>
    <scope>NUCLEOTIDE SEQUENCE</scope>
</reference>
<evidence type="ECO:0000256" key="1">
    <source>
        <dbReference type="SAM" id="MobiDB-lite"/>
    </source>
</evidence>
<feature type="compositionally biased region" description="Low complexity" evidence="1">
    <location>
        <begin position="1874"/>
        <end position="1892"/>
    </location>
</feature>
<feature type="compositionally biased region" description="Low complexity" evidence="1">
    <location>
        <begin position="1901"/>
        <end position="1919"/>
    </location>
</feature>
<dbReference type="Proteomes" id="UP000596742">
    <property type="component" value="Unassembled WGS sequence"/>
</dbReference>
<evidence type="ECO:0000313" key="2">
    <source>
        <dbReference type="EMBL" id="VDI73342.1"/>
    </source>
</evidence>
<organism evidence="2 3">
    <name type="scientific">Mytilus galloprovincialis</name>
    <name type="common">Mediterranean mussel</name>
    <dbReference type="NCBI Taxonomy" id="29158"/>
    <lineage>
        <taxon>Eukaryota</taxon>
        <taxon>Metazoa</taxon>
        <taxon>Spiralia</taxon>
        <taxon>Lophotrochozoa</taxon>
        <taxon>Mollusca</taxon>
        <taxon>Bivalvia</taxon>
        <taxon>Autobranchia</taxon>
        <taxon>Pteriomorphia</taxon>
        <taxon>Mytilida</taxon>
        <taxon>Mytiloidea</taxon>
        <taxon>Mytilidae</taxon>
        <taxon>Mytilinae</taxon>
        <taxon>Mytilus</taxon>
    </lineage>
</organism>
<name>A0A8B6H4S9_MYTGA</name>